<reference evidence="1 2" key="1">
    <citation type="submission" date="2012-10" db="EMBL/GenBank/DDBJ databases">
        <authorList>
            <person name="Zafar N."/>
            <person name="Inman J."/>
            <person name="Hall N."/>
            <person name="Lorenzi H."/>
            <person name="Caler E."/>
        </authorList>
    </citation>
    <scope>NUCLEOTIDE SEQUENCE [LARGE SCALE GENOMIC DNA]</scope>
    <source>
        <strain evidence="1 2">IP1</strain>
    </source>
</reference>
<evidence type="ECO:0000313" key="1">
    <source>
        <dbReference type="EMBL" id="ELP83589.1"/>
    </source>
</evidence>
<dbReference type="AlphaFoldDB" id="A0A0A1TWB0"/>
<gene>
    <name evidence="1" type="ORF">EIN_077940</name>
</gene>
<dbReference type="RefSeq" id="XP_004182935.1">
    <property type="nucleotide sequence ID" value="XM_004182887.1"/>
</dbReference>
<evidence type="ECO:0000313" key="2">
    <source>
        <dbReference type="Proteomes" id="UP000014680"/>
    </source>
</evidence>
<keyword evidence="2" id="KW-1185">Reference proteome</keyword>
<protein>
    <submittedName>
        <fullName evidence="1">Uncharacterized protein</fullName>
    </submittedName>
</protein>
<dbReference type="OrthoDB" id="29042at2759"/>
<dbReference type="Proteomes" id="UP000014680">
    <property type="component" value="Unassembled WGS sequence"/>
</dbReference>
<name>A0A0A1TWB0_ENTIV</name>
<accession>A0A0A1TWB0</accession>
<organism evidence="1 2">
    <name type="scientific">Entamoeba invadens IP1</name>
    <dbReference type="NCBI Taxonomy" id="370355"/>
    <lineage>
        <taxon>Eukaryota</taxon>
        <taxon>Amoebozoa</taxon>
        <taxon>Evosea</taxon>
        <taxon>Archamoebae</taxon>
        <taxon>Mastigamoebida</taxon>
        <taxon>Entamoebidae</taxon>
        <taxon>Entamoeba</taxon>
    </lineage>
</organism>
<dbReference type="EMBL" id="KB207261">
    <property type="protein sequence ID" value="ELP83589.1"/>
    <property type="molecule type" value="Genomic_DNA"/>
</dbReference>
<proteinExistence type="predicted"/>
<dbReference type="VEuPathDB" id="AmoebaDB:EIN_077940"/>
<sequence length="466" mass="54063">MVKLEKVYLMNVILFLDSLKTFQKFVLISKDCVTAFTMLRKNPNYSLETLSTELKYFTYTKHETLCSTYLIGLPYFQIASVLDITVTVSEYFTLVKQQEIVLKIRKLTLIQDISILPLMPNKKNIFDITLFPNIQHITFNILPYVNTYNDDTNVINFYNFRQLETSKVLTIHFYCYSPSRFEFDQSAANTGDVALRLLNLNSELFVKCKNTTFYFVTDTPVNIRKLPNDAENIIIASSVFTDIPGVINLYDCVKRPTHMAQIEQNFLKYYLMELIIKKINFPSFANFEKITTLTALTFFKADKDVKLILPETLRRLEVSIVRKYSIEANLKNVTFLKVNGILKSELGDGLEMLSTTNKVDWMKCTKLREINLENVECNGEIVLPESTTKLSIDEQQNKVVDVRNSKLKVLELKQTKFERVFAPKSLIKIYTDFEIEEVCGFHGELVVKYKNNTTCNTYTKNWCKIA</sequence>
<dbReference type="GeneID" id="14882549"/>
<dbReference type="KEGG" id="eiv:EIN_077940"/>